<evidence type="ECO:0000313" key="3">
    <source>
        <dbReference type="Proteomes" id="UP000220192"/>
    </source>
</evidence>
<feature type="domain" description="Polymerase beta nucleotidyltransferase" evidence="1">
    <location>
        <begin position="9"/>
        <end position="82"/>
    </location>
</feature>
<gene>
    <name evidence="2" type="ORF">CON16_27420</name>
</gene>
<protein>
    <recommendedName>
        <fullName evidence="1">Polymerase beta nucleotidyltransferase domain-containing protein</fullName>
    </recommendedName>
</protein>
<comment type="caution">
    <text evidence="2">The sequence shown here is derived from an EMBL/GenBank/DDBJ whole genome shotgun (WGS) entry which is preliminary data.</text>
</comment>
<dbReference type="RefSeq" id="WP_097842016.1">
    <property type="nucleotide sequence ID" value="NZ_NVLX01000034.1"/>
</dbReference>
<evidence type="ECO:0000313" key="2">
    <source>
        <dbReference type="EMBL" id="PDZ13944.1"/>
    </source>
</evidence>
<dbReference type="EMBL" id="NVLX01000034">
    <property type="protein sequence ID" value="PDZ13944.1"/>
    <property type="molecule type" value="Genomic_DNA"/>
</dbReference>
<dbReference type="SUPFAM" id="SSF81301">
    <property type="entry name" value="Nucleotidyltransferase"/>
    <property type="match status" value="1"/>
</dbReference>
<dbReference type="InterPro" id="IPR043519">
    <property type="entry name" value="NT_sf"/>
</dbReference>
<dbReference type="AlphaFoldDB" id="A0A2A7D1W8"/>
<sequence length="85" mass="9747">MKLSSLRFFLFGSFEKTATPNDIDLLILYDSGYVNISQILSLRRRILAHLKGLINIPVDISLLNFIEEEELNFIATEKASELFIN</sequence>
<proteinExistence type="predicted"/>
<dbReference type="InterPro" id="IPR041633">
    <property type="entry name" value="Polbeta"/>
</dbReference>
<name>A0A2A7D1W8_BACAN</name>
<dbReference type="Pfam" id="PF18765">
    <property type="entry name" value="Polbeta"/>
    <property type="match status" value="1"/>
</dbReference>
<dbReference type="Proteomes" id="UP000220192">
    <property type="component" value="Unassembled WGS sequence"/>
</dbReference>
<evidence type="ECO:0000259" key="1">
    <source>
        <dbReference type="Pfam" id="PF18765"/>
    </source>
</evidence>
<organism evidence="2 3">
    <name type="scientific">Bacillus anthracis</name>
    <name type="common">anthrax bacterium</name>
    <dbReference type="NCBI Taxonomy" id="1392"/>
    <lineage>
        <taxon>Bacteria</taxon>
        <taxon>Bacillati</taxon>
        <taxon>Bacillota</taxon>
        <taxon>Bacilli</taxon>
        <taxon>Bacillales</taxon>
        <taxon>Bacillaceae</taxon>
        <taxon>Bacillus</taxon>
        <taxon>Bacillus cereus group</taxon>
    </lineage>
</organism>
<accession>A0A2A7D1W8</accession>
<reference evidence="2 3" key="1">
    <citation type="submission" date="2017-09" db="EMBL/GenBank/DDBJ databases">
        <title>Large-scale bioinformatics analysis of Bacillus genomes uncovers conserved roles of natural products in bacterial physiology.</title>
        <authorList>
            <consortium name="Agbiome Team Llc"/>
            <person name="Bleich R.M."/>
            <person name="Grubbs K.J."/>
            <person name="Santa Maria K.C."/>
            <person name="Allen S.E."/>
            <person name="Farag S."/>
            <person name="Shank E.A."/>
            <person name="Bowers A."/>
        </authorList>
    </citation>
    <scope>NUCLEOTIDE SEQUENCE [LARGE SCALE GENOMIC DNA]</scope>
    <source>
        <strain evidence="2 3">AFS095574</strain>
    </source>
</reference>